<dbReference type="InterPro" id="IPR036412">
    <property type="entry name" value="HAD-like_sf"/>
</dbReference>
<sequence length="323" mass="35988">MFTMYRLILAILVNLLPTTLANGFIENAAIFGDDIKFYPFSQPSYLTQSIPKLPVTHVDPLQAPVGEFQSKNGKKTLIVLDNDGVLFDKPEDVEKAKALLKALAANENNEVWVNSARGLGGLGAYRDIPRLNIAAEHGTVLLVSTPEGKKLELKALHLSAQEVTSAVKRMAGGIRMSLYEGQNSIAYSYKSEASQDVKYMEQNLQNFLNVEHPDFMIRLEGDKNYGEVKHMNPDKGNFLAHLMATGRYANGLSMGDQESDEGMFKAMIQANAQIGGSRFYSVIVSKIPNQQTSAEYRLRNPQEVHQFLSKLILPQHAGFYPYW</sequence>
<dbReference type="AlphaFoldDB" id="A0A5B0LI74"/>
<evidence type="ECO:0008006" key="5">
    <source>
        <dbReference type="Google" id="ProtNLM"/>
    </source>
</evidence>
<dbReference type="PANTHER" id="PTHR10788:SF106">
    <property type="entry name" value="BCDNA.GH08860"/>
    <property type="match status" value="1"/>
</dbReference>
<dbReference type="Gene3D" id="3.40.50.1000">
    <property type="entry name" value="HAD superfamily/HAD-like"/>
    <property type="match status" value="1"/>
</dbReference>
<evidence type="ECO:0000313" key="3">
    <source>
        <dbReference type="EMBL" id="KAA1064262.1"/>
    </source>
</evidence>
<dbReference type="GO" id="GO:0005992">
    <property type="term" value="P:trehalose biosynthetic process"/>
    <property type="evidence" value="ECO:0007669"/>
    <property type="project" value="InterPro"/>
</dbReference>
<dbReference type="SUPFAM" id="SSF56784">
    <property type="entry name" value="HAD-like"/>
    <property type="match status" value="1"/>
</dbReference>
<reference evidence="3 4" key="1">
    <citation type="submission" date="2019-05" db="EMBL/GenBank/DDBJ databases">
        <title>Emergence of the Ug99 lineage of the wheat stem rust pathogen through somatic hybridization.</title>
        <authorList>
            <person name="Li F."/>
            <person name="Upadhyaya N.M."/>
            <person name="Sperschneider J."/>
            <person name="Matny O."/>
            <person name="Nguyen-Phuc H."/>
            <person name="Mago R."/>
            <person name="Raley C."/>
            <person name="Miller M.E."/>
            <person name="Silverstein K.A.T."/>
            <person name="Henningsen E."/>
            <person name="Hirsch C.D."/>
            <person name="Visser B."/>
            <person name="Pretorius Z.A."/>
            <person name="Steffenson B.J."/>
            <person name="Schwessinger B."/>
            <person name="Dodds P.N."/>
            <person name="Figueroa M."/>
        </authorList>
    </citation>
    <scope>NUCLEOTIDE SEQUENCE [LARGE SCALE GENOMIC DNA]</scope>
    <source>
        <strain evidence="3 4">Ug99</strain>
    </source>
</reference>
<feature type="chain" id="PRO_5022706940" description="Threalose-6-phosphate phosphatase" evidence="2">
    <location>
        <begin position="22"/>
        <end position="323"/>
    </location>
</feature>
<keyword evidence="2" id="KW-0732">Signal</keyword>
<comment type="similarity">
    <text evidence="1">In the N-terminal section; belongs to the glycosyltransferase 20 family.</text>
</comment>
<evidence type="ECO:0000313" key="4">
    <source>
        <dbReference type="Proteomes" id="UP000325313"/>
    </source>
</evidence>
<feature type="signal peptide" evidence="2">
    <location>
        <begin position="1"/>
        <end position="21"/>
    </location>
</feature>
<dbReference type="InterPro" id="IPR023214">
    <property type="entry name" value="HAD_sf"/>
</dbReference>
<dbReference type="PANTHER" id="PTHR10788">
    <property type="entry name" value="TREHALOSE-6-PHOSPHATE SYNTHASE"/>
    <property type="match status" value="1"/>
</dbReference>
<dbReference type="EMBL" id="VDEP01000513">
    <property type="protein sequence ID" value="KAA1064262.1"/>
    <property type="molecule type" value="Genomic_DNA"/>
</dbReference>
<gene>
    <name evidence="3" type="ORF">PGTUg99_002214</name>
</gene>
<dbReference type="Gene3D" id="3.30.70.1020">
    <property type="entry name" value="Trehalose-6-phosphate phosphatase related protein, domain 2"/>
    <property type="match status" value="1"/>
</dbReference>
<dbReference type="Proteomes" id="UP000325313">
    <property type="component" value="Unassembled WGS sequence"/>
</dbReference>
<protein>
    <recommendedName>
        <fullName evidence="5">Threalose-6-phosphate phosphatase</fullName>
    </recommendedName>
</protein>
<accession>A0A5B0LI74</accession>
<dbReference type="InterPro" id="IPR001830">
    <property type="entry name" value="Glyco_trans_20"/>
</dbReference>
<name>A0A5B0LI74_PUCGR</name>
<evidence type="ECO:0000256" key="2">
    <source>
        <dbReference type="SAM" id="SignalP"/>
    </source>
</evidence>
<organism evidence="3 4">
    <name type="scientific">Puccinia graminis f. sp. tritici</name>
    <dbReference type="NCBI Taxonomy" id="56615"/>
    <lineage>
        <taxon>Eukaryota</taxon>
        <taxon>Fungi</taxon>
        <taxon>Dikarya</taxon>
        <taxon>Basidiomycota</taxon>
        <taxon>Pucciniomycotina</taxon>
        <taxon>Pucciniomycetes</taxon>
        <taxon>Pucciniales</taxon>
        <taxon>Pucciniaceae</taxon>
        <taxon>Puccinia</taxon>
    </lineage>
</organism>
<dbReference type="Pfam" id="PF02358">
    <property type="entry name" value="Trehalose_PPase"/>
    <property type="match status" value="1"/>
</dbReference>
<dbReference type="GO" id="GO:0003825">
    <property type="term" value="F:alpha,alpha-trehalose-phosphate synthase (UDP-forming) activity"/>
    <property type="evidence" value="ECO:0007669"/>
    <property type="project" value="TreeGrafter"/>
</dbReference>
<proteinExistence type="inferred from homology"/>
<dbReference type="InterPro" id="IPR003337">
    <property type="entry name" value="Trehalose_PPase"/>
</dbReference>
<comment type="caution">
    <text evidence="3">The sequence shown here is derived from an EMBL/GenBank/DDBJ whole genome shotgun (WGS) entry which is preliminary data.</text>
</comment>
<evidence type="ECO:0000256" key="1">
    <source>
        <dbReference type="ARBA" id="ARBA00005409"/>
    </source>
</evidence>